<keyword evidence="5" id="KW-0342">GTP-binding</keyword>
<evidence type="ECO:0000313" key="9">
    <source>
        <dbReference type="Proteomes" id="UP000054302"/>
    </source>
</evidence>
<dbReference type="Gene3D" id="1.25.40.180">
    <property type="match status" value="1"/>
</dbReference>
<dbReference type="GO" id="GO:0005829">
    <property type="term" value="C:cytosol"/>
    <property type="evidence" value="ECO:0007669"/>
    <property type="project" value="TreeGrafter"/>
</dbReference>
<evidence type="ECO:0000256" key="6">
    <source>
        <dbReference type="SAM" id="MobiDB-lite"/>
    </source>
</evidence>
<dbReference type="Proteomes" id="UP000054302">
    <property type="component" value="Unassembled WGS sequence"/>
</dbReference>
<dbReference type="GeneID" id="27324408"/>
<proteinExistence type="inferred from homology"/>
<dbReference type="EMBL" id="KN847523">
    <property type="protein sequence ID" value="KIV92096.1"/>
    <property type="molecule type" value="Genomic_DNA"/>
</dbReference>
<dbReference type="InterPro" id="IPR002735">
    <property type="entry name" value="Transl_init_fac_IF2/IF5_dom"/>
</dbReference>
<sequence>MATINIRRDVSDPFYRYKMERLQSKIEGKGNGIKTVVANLPSVAASLARPPAYVIKYFGFELGAQTNTNPKDDRWIINGAHEASKLQDSLDGFISKFVLCKNCKNPETDINIKDGRILLDCKACGQRSQVDLRHKLSGFILKNEPKGGKKTKKEKMSRRDRAKAESEEKGSANGGSPHDSNSDKGDADEDDGELAAGSDDEFTKHITESAKGIGANSNGNFEEEEWAVDTSAEAVAARAKELPSDLKRSLAFDDEEDGDENGGGASAYDQLGTWLIEETKAKGSVSKVDDVDIYKKALDLGIESKHKTLTVLAQTLFDENVLKQIAPRAGMLQKLIGESEKHQKAFLGGTERFVGNDHPELIPQVSGILLSYYQNDLVSEEVVKAWGAKASKKYVDISTSRKVRKAATQFLEWLDQASEEEDSDSDDE</sequence>
<dbReference type="Pfam" id="PF02020">
    <property type="entry name" value="W2"/>
    <property type="match status" value="1"/>
</dbReference>
<accession>A0A0D1XV26</accession>
<dbReference type="GO" id="GO:0001732">
    <property type="term" value="P:formation of cytoplasmic translation initiation complex"/>
    <property type="evidence" value="ECO:0007669"/>
    <property type="project" value="TreeGrafter"/>
</dbReference>
<organism evidence="8 9">
    <name type="scientific">Exophiala mesophila</name>
    <name type="common">Black yeast-like fungus</name>
    <dbReference type="NCBI Taxonomy" id="212818"/>
    <lineage>
        <taxon>Eukaryota</taxon>
        <taxon>Fungi</taxon>
        <taxon>Dikarya</taxon>
        <taxon>Ascomycota</taxon>
        <taxon>Pezizomycotina</taxon>
        <taxon>Eurotiomycetes</taxon>
        <taxon>Chaetothyriomycetidae</taxon>
        <taxon>Chaetothyriales</taxon>
        <taxon>Herpotrichiellaceae</taxon>
        <taxon>Exophiala</taxon>
    </lineage>
</organism>
<dbReference type="FunFam" id="3.30.30.170:FF:000002">
    <property type="entry name" value="Eukaryotic translation initiation factor 5"/>
    <property type="match status" value="1"/>
</dbReference>
<dbReference type="HOGENOM" id="CLU_026663_1_0_1"/>
<evidence type="ECO:0000259" key="7">
    <source>
        <dbReference type="PROSITE" id="PS51363"/>
    </source>
</evidence>
<dbReference type="GO" id="GO:0071074">
    <property type="term" value="F:eukaryotic initiation factor eIF2 binding"/>
    <property type="evidence" value="ECO:0007669"/>
    <property type="project" value="TreeGrafter"/>
</dbReference>
<evidence type="ECO:0000256" key="1">
    <source>
        <dbReference type="ARBA" id="ARBA00010397"/>
    </source>
</evidence>
<dbReference type="RefSeq" id="XP_016223670.1">
    <property type="nucleotide sequence ID" value="XM_016371377.1"/>
</dbReference>
<dbReference type="Pfam" id="PF01873">
    <property type="entry name" value="eIF-5_eIF-2B"/>
    <property type="match status" value="1"/>
</dbReference>
<evidence type="ECO:0000256" key="2">
    <source>
        <dbReference type="ARBA" id="ARBA00022540"/>
    </source>
</evidence>
<dbReference type="InterPro" id="IPR003307">
    <property type="entry name" value="W2_domain"/>
</dbReference>
<dbReference type="CDD" id="cd11561">
    <property type="entry name" value="W2_eIF5"/>
    <property type="match status" value="1"/>
</dbReference>
<evidence type="ECO:0000313" key="8">
    <source>
        <dbReference type="EMBL" id="KIV92096.1"/>
    </source>
</evidence>
<dbReference type="InterPro" id="IPR016024">
    <property type="entry name" value="ARM-type_fold"/>
</dbReference>
<dbReference type="SUPFAM" id="SSF75689">
    <property type="entry name" value="Zinc-binding domain of translation initiation factor 2 beta"/>
    <property type="match status" value="1"/>
</dbReference>
<keyword evidence="2" id="KW-0396">Initiation factor</keyword>
<dbReference type="InterPro" id="IPR016189">
    <property type="entry name" value="Transl_init_fac_IF2/IF5_N"/>
</dbReference>
<dbReference type="SMART" id="SM00515">
    <property type="entry name" value="eIF5C"/>
    <property type="match status" value="1"/>
</dbReference>
<reference evidence="8 9" key="1">
    <citation type="submission" date="2015-01" db="EMBL/GenBank/DDBJ databases">
        <title>The Genome Sequence of Exophiala mesophila CBS40295.</title>
        <authorList>
            <consortium name="The Broad Institute Genomics Platform"/>
            <person name="Cuomo C."/>
            <person name="de Hoog S."/>
            <person name="Gorbushina A."/>
            <person name="Stielow B."/>
            <person name="Teixiera M."/>
            <person name="Abouelleil A."/>
            <person name="Chapman S.B."/>
            <person name="Priest M."/>
            <person name="Young S.K."/>
            <person name="Wortman J."/>
            <person name="Nusbaum C."/>
            <person name="Birren B."/>
        </authorList>
    </citation>
    <scope>NUCLEOTIDE SEQUENCE [LARGE SCALE GENOMIC DNA]</scope>
    <source>
        <strain evidence="8 9">CBS 40295</strain>
    </source>
</reference>
<dbReference type="SMART" id="SM00653">
    <property type="entry name" value="eIF2B_5"/>
    <property type="match status" value="1"/>
</dbReference>
<dbReference type="Gene3D" id="3.30.30.170">
    <property type="match status" value="1"/>
</dbReference>
<dbReference type="InterPro" id="IPR045196">
    <property type="entry name" value="IF2/IF5"/>
</dbReference>
<dbReference type="GO" id="GO:0003743">
    <property type="term" value="F:translation initiation factor activity"/>
    <property type="evidence" value="ECO:0007669"/>
    <property type="project" value="UniProtKB-KW"/>
</dbReference>
<evidence type="ECO:0000256" key="5">
    <source>
        <dbReference type="ARBA" id="ARBA00023134"/>
    </source>
</evidence>
<gene>
    <name evidence="8" type="ORF">PV10_06563</name>
</gene>
<keyword evidence="3" id="KW-0547">Nucleotide-binding</keyword>
<dbReference type="OMA" id="YRYKMEK"/>
<keyword evidence="9" id="KW-1185">Reference proteome</keyword>
<feature type="compositionally biased region" description="Basic and acidic residues" evidence="6">
    <location>
        <begin position="157"/>
        <end position="170"/>
    </location>
</feature>
<dbReference type="AlphaFoldDB" id="A0A0D1XV26"/>
<dbReference type="SUPFAM" id="SSF48371">
    <property type="entry name" value="ARM repeat"/>
    <property type="match status" value="1"/>
</dbReference>
<feature type="domain" description="W2" evidence="7">
    <location>
        <begin position="261"/>
        <end position="424"/>
    </location>
</feature>
<dbReference type="PANTHER" id="PTHR23001">
    <property type="entry name" value="EUKARYOTIC TRANSLATION INITIATION FACTOR"/>
    <property type="match status" value="1"/>
</dbReference>
<dbReference type="FunFam" id="1.25.40.180:FF:000031">
    <property type="entry name" value="Eukaryotic translation initiation factor 5"/>
    <property type="match status" value="1"/>
</dbReference>
<keyword evidence="4" id="KW-0648">Protein biosynthesis</keyword>
<feature type="region of interest" description="Disordered" evidence="6">
    <location>
        <begin position="143"/>
        <end position="202"/>
    </location>
</feature>
<comment type="similarity">
    <text evidence="1">Belongs to the eIF-2-beta/eIF-5 family.</text>
</comment>
<dbReference type="OrthoDB" id="10250831at2759"/>
<dbReference type="Gene3D" id="2.20.25.350">
    <property type="match status" value="1"/>
</dbReference>
<dbReference type="GO" id="GO:0005525">
    <property type="term" value="F:GTP binding"/>
    <property type="evidence" value="ECO:0007669"/>
    <property type="project" value="UniProtKB-KW"/>
</dbReference>
<evidence type="ECO:0000256" key="3">
    <source>
        <dbReference type="ARBA" id="ARBA00022741"/>
    </source>
</evidence>
<dbReference type="InterPro" id="IPR016190">
    <property type="entry name" value="Transl_init_fac_IF2/IF5_Zn-bd"/>
</dbReference>
<dbReference type="GO" id="GO:0005092">
    <property type="term" value="F:GDP-dissociation inhibitor activity"/>
    <property type="evidence" value="ECO:0007669"/>
    <property type="project" value="TreeGrafter"/>
</dbReference>
<evidence type="ECO:0000256" key="4">
    <source>
        <dbReference type="ARBA" id="ARBA00022917"/>
    </source>
</evidence>
<dbReference type="FunFam" id="2.20.25.350:FF:000001">
    <property type="entry name" value="Eukaryotic translation initiation factor 5"/>
    <property type="match status" value="1"/>
</dbReference>
<dbReference type="PANTHER" id="PTHR23001:SF7">
    <property type="entry name" value="EUKARYOTIC TRANSLATION INITIATION FACTOR 5"/>
    <property type="match status" value="1"/>
</dbReference>
<name>A0A0D1XV26_EXOME</name>
<dbReference type="VEuPathDB" id="FungiDB:PV10_06563"/>
<protein>
    <recommendedName>
        <fullName evidence="7">W2 domain-containing protein</fullName>
    </recommendedName>
</protein>
<dbReference type="STRING" id="212818.A0A0D1XV26"/>
<dbReference type="SUPFAM" id="SSF100966">
    <property type="entry name" value="Translation initiation factor 2 beta, aIF2beta, N-terminal domain"/>
    <property type="match status" value="1"/>
</dbReference>
<dbReference type="PROSITE" id="PS51363">
    <property type="entry name" value="W2"/>
    <property type="match status" value="1"/>
</dbReference>